<evidence type="ECO:0000313" key="2">
    <source>
        <dbReference type="Proteomes" id="UP001595683"/>
    </source>
</evidence>
<protein>
    <submittedName>
        <fullName evidence="1">Uncharacterized protein</fullName>
    </submittedName>
</protein>
<organism evidence="1 2">
    <name type="scientific">Novosphingobium pokkalii</name>
    <dbReference type="NCBI Taxonomy" id="1770194"/>
    <lineage>
        <taxon>Bacteria</taxon>
        <taxon>Pseudomonadati</taxon>
        <taxon>Pseudomonadota</taxon>
        <taxon>Alphaproteobacteria</taxon>
        <taxon>Sphingomonadales</taxon>
        <taxon>Sphingomonadaceae</taxon>
        <taxon>Novosphingobium</taxon>
    </lineage>
</organism>
<dbReference type="Proteomes" id="UP001595683">
    <property type="component" value="Unassembled WGS sequence"/>
</dbReference>
<proteinExistence type="predicted"/>
<evidence type="ECO:0000313" key="1">
    <source>
        <dbReference type="EMBL" id="MFC3671815.1"/>
    </source>
</evidence>
<keyword evidence="2" id="KW-1185">Reference proteome</keyword>
<accession>A0ABV7V3Z3</accession>
<reference evidence="2" key="1">
    <citation type="journal article" date="2019" name="Int. J. Syst. Evol. Microbiol.">
        <title>The Global Catalogue of Microorganisms (GCM) 10K type strain sequencing project: providing services to taxonomists for standard genome sequencing and annotation.</title>
        <authorList>
            <consortium name="The Broad Institute Genomics Platform"/>
            <consortium name="The Broad Institute Genome Sequencing Center for Infectious Disease"/>
            <person name="Wu L."/>
            <person name="Ma J."/>
        </authorList>
    </citation>
    <scope>NUCLEOTIDE SEQUENCE [LARGE SCALE GENOMIC DNA]</scope>
    <source>
        <strain evidence="2">KCTC 42224</strain>
    </source>
</reference>
<dbReference type="RefSeq" id="WP_229815725.1">
    <property type="nucleotide sequence ID" value="NZ_BMZP01000038.1"/>
</dbReference>
<comment type="caution">
    <text evidence="1">The sequence shown here is derived from an EMBL/GenBank/DDBJ whole genome shotgun (WGS) entry which is preliminary data.</text>
</comment>
<name>A0ABV7V3Z3_9SPHN</name>
<sequence>MIMSMLILSPAQVAGLRRFRRRSWAMVGVMAALRLLGAGLGLDADGGAQAHGFMATQSVIDIL</sequence>
<gene>
    <name evidence="1" type="ORF">ACFOOT_10305</name>
</gene>
<dbReference type="EMBL" id="JBHRYE010000014">
    <property type="protein sequence ID" value="MFC3671815.1"/>
    <property type="molecule type" value="Genomic_DNA"/>
</dbReference>